<evidence type="ECO:0000256" key="8">
    <source>
        <dbReference type="ARBA" id="ARBA00022723"/>
    </source>
</evidence>
<evidence type="ECO:0000256" key="6">
    <source>
        <dbReference type="ARBA" id="ARBA00022617"/>
    </source>
</evidence>
<evidence type="ECO:0000259" key="18">
    <source>
        <dbReference type="PROSITE" id="PS52012"/>
    </source>
</evidence>
<comment type="similarity">
    <text evidence="3">Belongs to the RBT5 family.</text>
</comment>
<evidence type="ECO:0000256" key="17">
    <source>
        <dbReference type="SAM" id="SignalP"/>
    </source>
</evidence>
<comment type="caution">
    <text evidence="15">Lacks conserved residue(s) required for the propagation of feature annotation.</text>
</comment>
<dbReference type="Proteomes" id="UP001138500">
    <property type="component" value="Unassembled WGS sequence"/>
</dbReference>
<evidence type="ECO:0000256" key="2">
    <source>
        <dbReference type="ARBA" id="ARBA00004613"/>
    </source>
</evidence>
<feature type="region of interest" description="Disordered" evidence="16">
    <location>
        <begin position="103"/>
        <end position="122"/>
    </location>
</feature>
<dbReference type="InterPro" id="IPR008427">
    <property type="entry name" value="Extracellular_membr_CFEM_dom"/>
</dbReference>
<protein>
    <submittedName>
        <fullName evidence="19">GPI-anchored CFEM domain protein</fullName>
    </submittedName>
</protein>
<dbReference type="GO" id="GO:0046872">
    <property type="term" value="F:metal ion binding"/>
    <property type="evidence" value="ECO:0007669"/>
    <property type="project" value="UniProtKB-UniRule"/>
</dbReference>
<organism evidence="19 20">
    <name type="scientific">Teratosphaeria destructans</name>
    <dbReference type="NCBI Taxonomy" id="418781"/>
    <lineage>
        <taxon>Eukaryota</taxon>
        <taxon>Fungi</taxon>
        <taxon>Dikarya</taxon>
        <taxon>Ascomycota</taxon>
        <taxon>Pezizomycotina</taxon>
        <taxon>Dothideomycetes</taxon>
        <taxon>Dothideomycetidae</taxon>
        <taxon>Mycosphaerellales</taxon>
        <taxon>Teratosphaeriaceae</taxon>
        <taxon>Teratosphaeria</taxon>
    </lineage>
</organism>
<proteinExistence type="inferred from homology"/>
<evidence type="ECO:0000256" key="15">
    <source>
        <dbReference type="PROSITE-ProRule" id="PRU01356"/>
    </source>
</evidence>
<evidence type="ECO:0000256" key="11">
    <source>
        <dbReference type="ARBA" id="ARBA00023136"/>
    </source>
</evidence>
<sequence length="186" mass="17671">MRTFTLGLVAALASVVCGADVPGLPACAASCVTNFGSCNQLDVKCICSSKTLIADLACCVSKVCDAAAQASTITFANALCQGQGVNDLPQTATCASTAASATAPASTPSSAANSTSNDTSAATPSSAAMVMSSAAASGTATSKPTTTATTTAASSTATAGAMATASIEWLGAAGLGVILAALVAAM</sequence>
<keyword evidence="20" id="KW-1185">Reference proteome</keyword>
<keyword evidence="13" id="KW-0325">Glycoprotein</keyword>
<evidence type="ECO:0000256" key="4">
    <source>
        <dbReference type="ARBA" id="ARBA00022475"/>
    </source>
</evidence>
<comment type="subcellular location">
    <subcellularLocation>
        <location evidence="1">Cell membrane</location>
        <topology evidence="1">Lipid-anchor</topology>
        <topology evidence="1">GPI-anchor</topology>
    </subcellularLocation>
    <subcellularLocation>
        <location evidence="2">Secreted</location>
    </subcellularLocation>
</comment>
<keyword evidence="7" id="KW-0336">GPI-anchor</keyword>
<accession>A0A9W7SP19</accession>
<evidence type="ECO:0000313" key="20">
    <source>
        <dbReference type="Proteomes" id="UP001138500"/>
    </source>
</evidence>
<reference evidence="19 20" key="2">
    <citation type="journal article" date="2021" name="Curr. Genet.">
        <title>Genetic response to nitrogen starvation in the aggressive Eucalyptus foliar pathogen Teratosphaeria destructans.</title>
        <authorList>
            <person name="Havenga M."/>
            <person name="Wingfield B.D."/>
            <person name="Wingfield M.J."/>
            <person name="Dreyer L.L."/>
            <person name="Roets F."/>
            <person name="Aylward J."/>
        </authorList>
    </citation>
    <scope>NUCLEOTIDE SEQUENCE [LARGE SCALE GENOMIC DNA]</scope>
    <source>
        <strain evidence="19">CMW44962</strain>
    </source>
</reference>
<gene>
    <name evidence="19" type="ORF">Tdes44962_MAKER10077</name>
</gene>
<evidence type="ECO:0000313" key="19">
    <source>
        <dbReference type="EMBL" id="KAH9826141.1"/>
    </source>
</evidence>
<evidence type="ECO:0000256" key="3">
    <source>
        <dbReference type="ARBA" id="ARBA00010031"/>
    </source>
</evidence>
<reference evidence="19 20" key="1">
    <citation type="journal article" date="2018" name="IMA Fungus">
        <title>IMA Genome-F 10: Nine draft genome sequences of Claviceps purpurea s.lat., including C. arundinis, C. humidiphila, and C. cf. spartinae, pseudomolecules for the pitch canker pathogen Fusarium circinatum, draft genome of Davidsoniella eucalypti, Grosmannia galeiformis, Quambalaria eucalypti, and Teratosphaeria destructans.</title>
        <authorList>
            <person name="Wingfield B.D."/>
            <person name="Liu M."/>
            <person name="Nguyen H.D."/>
            <person name="Lane F.A."/>
            <person name="Morgan S.W."/>
            <person name="De Vos L."/>
            <person name="Wilken P.M."/>
            <person name="Duong T.A."/>
            <person name="Aylward J."/>
            <person name="Coetzee M.P."/>
            <person name="Dadej K."/>
            <person name="De Beer Z.W."/>
            <person name="Findlay W."/>
            <person name="Havenga M."/>
            <person name="Kolarik M."/>
            <person name="Menzies J.G."/>
            <person name="Naidoo K."/>
            <person name="Pochopski O."/>
            <person name="Shoukouhi P."/>
            <person name="Santana Q.C."/>
            <person name="Seifert K.A."/>
            <person name="Soal N."/>
            <person name="Steenkamp E.T."/>
            <person name="Tatham C.T."/>
            <person name="van der Nest M.A."/>
            <person name="Wingfield M.J."/>
        </authorList>
    </citation>
    <scope>NUCLEOTIDE SEQUENCE [LARGE SCALE GENOMIC DNA]</scope>
    <source>
        <strain evidence="19">CMW44962</strain>
    </source>
</reference>
<feature type="binding site" description="axial binding residue" evidence="15">
    <location>
        <position position="42"/>
    </location>
    <ligand>
        <name>heme</name>
        <dbReference type="ChEBI" id="CHEBI:30413"/>
    </ligand>
    <ligandPart>
        <name>Fe</name>
        <dbReference type="ChEBI" id="CHEBI:18248"/>
    </ligandPart>
</feature>
<evidence type="ECO:0000256" key="5">
    <source>
        <dbReference type="ARBA" id="ARBA00022525"/>
    </source>
</evidence>
<dbReference type="GO" id="GO:0005576">
    <property type="term" value="C:extracellular region"/>
    <property type="evidence" value="ECO:0007669"/>
    <property type="project" value="UniProtKB-SubCell"/>
</dbReference>
<dbReference type="GO" id="GO:0005886">
    <property type="term" value="C:plasma membrane"/>
    <property type="evidence" value="ECO:0007669"/>
    <property type="project" value="UniProtKB-SubCell"/>
</dbReference>
<keyword evidence="11" id="KW-0472">Membrane</keyword>
<keyword evidence="10 15" id="KW-0408">Iron</keyword>
<keyword evidence="6 15" id="KW-0349">Heme</keyword>
<dbReference type="PANTHER" id="PTHR37928:SF2">
    <property type="entry name" value="GPI ANCHORED CFEM DOMAIN PROTEIN (AFU_ORTHOLOGUE AFUA_6G10580)"/>
    <property type="match status" value="1"/>
</dbReference>
<feature type="disulfide bond" evidence="15">
    <location>
        <begin position="47"/>
        <end position="80"/>
    </location>
</feature>
<feature type="chain" id="PRO_5040824528" evidence="17">
    <location>
        <begin position="19"/>
        <end position="186"/>
    </location>
</feature>
<evidence type="ECO:0000256" key="14">
    <source>
        <dbReference type="ARBA" id="ARBA00023288"/>
    </source>
</evidence>
<keyword evidence="12 15" id="KW-1015">Disulfide bond</keyword>
<keyword evidence="5" id="KW-0964">Secreted</keyword>
<comment type="caution">
    <text evidence="19">The sequence shown here is derived from an EMBL/GenBank/DDBJ whole genome shotgun (WGS) entry which is preliminary data.</text>
</comment>
<feature type="signal peptide" evidence="17">
    <location>
        <begin position="1"/>
        <end position="18"/>
    </location>
</feature>
<dbReference type="InterPro" id="IPR051735">
    <property type="entry name" value="CFEM_domain"/>
</dbReference>
<dbReference type="Pfam" id="PF05730">
    <property type="entry name" value="CFEM"/>
    <property type="match status" value="1"/>
</dbReference>
<dbReference type="OrthoDB" id="3065412at2759"/>
<evidence type="ECO:0000256" key="16">
    <source>
        <dbReference type="SAM" id="MobiDB-lite"/>
    </source>
</evidence>
<dbReference type="EMBL" id="RIBY02002024">
    <property type="protein sequence ID" value="KAH9826141.1"/>
    <property type="molecule type" value="Genomic_DNA"/>
</dbReference>
<feature type="domain" description="CFEM" evidence="18">
    <location>
        <begin position="1"/>
        <end position="108"/>
    </location>
</feature>
<evidence type="ECO:0000256" key="1">
    <source>
        <dbReference type="ARBA" id="ARBA00004609"/>
    </source>
</evidence>
<keyword evidence="8 15" id="KW-0479">Metal-binding</keyword>
<evidence type="ECO:0000256" key="7">
    <source>
        <dbReference type="ARBA" id="ARBA00022622"/>
    </source>
</evidence>
<dbReference type="GO" id="GO:0098552">
    <property type="term" value="C:side of membrane"/>
    <property type="evidence" value="ECO:0007669"/>
    <property type="project" value="UniProtKB-KW"/>
</dbReference>
<dbReference type="AlphaFoldDB" id="A0A9W7SP19"/>
<feature type="disulfide bond" evidence="15">
    <location>
        <begin position="38"/>
        <end position="45"/>
    </location>
</feature>
<dbReference type="PANTHER" id="PTHR37928">
    <property type="entry name" value="CFEM DOMAIN PROTEIN (AFU_ORTHOLOGUE AFUA_6G14090)"/>
    <property type="match status" value="1"/>
</dbReference>
<evidence type="ECO:0000256" key="10">
    <source>
        <dbReference type="ARBA" id="ARBA00023004"/>
    </source>
</evidence>
<name>A0A9W7SP19_9PEZI</name>
<keyword evidence="4" id="KW-1003">Cell membrane</keyword>
<keyword evidence="9 17" id="KW-0732">Signal</keyword>
<evidence type="ECO:0000256" key="9">
    <source>
        <dbReference type="ARBA" id="ARBA00022729"/>
    </source>
</evidence>
<evidence type="ECO:0000256" key="13">
    <source>
        <dbReference type="ARBA" id="ARBA00023180"/>
    </source>
</evidence>
<dbReference type="PROSITE" id="PS52012">
    <property type="entry name" value="CFEM"/>
    <property type="match status" value="1"/>
</dbReference>
<keyword evidence="14" id="KW-0449">Lipoprotein</keyword>
<evidence type="ECO:0000256" key="12">
    <source>
        <dbReference type="ARBA" id="ARBA00023157"/>
    </source>
</evidence>